<evidence type="ECO:0000313" key="2">
    <source>
        <dbReference type="Proteomes" id="UP000197097"/>
    </source>
</evidence>
<dbReference type="EMBL" id="NISJ01000014">
    <property type="protein sequence ID" value="OWQ91805.1"/>
    <property type="molecule type" value="Genomic_DNA"/>
</dbReference>
<keyword evidence="2" id="KW-1185">Reference proteome</keyword>
<evidence type="ECO:0000313" key="1">
    <source>
        <dbReference type="EMBL" id="OWQ91805.1"/>
    </source>
</evidence>
<reference evidence="1 2" key="1">
    <citation type="journal article" date="2002" name="Int. J. Syst. Evol. Microbiol.">
        <title>Sphingopyxis witflariensis sp. nov., isolated from activated sludge.</title>
        <authorList>
            <person name="Kampfer P."/>
            <person name="Witzenberger R."/>
            <person name="Denner E.B."/>
            <person name="Busse H.J."/>
            <person name="Neef A."/>
        </authorList>
    </citation>
    <scope>NUCLEOTIDE SEQUENCE [LARGE SCALE GENOMIC DNA]</scope>
    <source>
        <strain evidence="1 2">DSM 14551</strain>
    </source>
</reference>
<proteinExistence type="predicted"/>
<gene>
    <name evidence="1" type="ORF">CDQ91_18955</name>
</gene>
<comment type="caution">
    <text evidence="1">The sequence shown here is derived from an EMBL/GenBank/DDBJ whole genome shotgun (WGS) entry which is preliminary data.</text>
</comment>
<dbReference type="Proteomes" id="UP000197097">
    <property type="component" value="Unassembled WGS sequence"/>
</dbReference>
<accession>A0A246JGP3</accession>
<dbReference type="AlphaFoldDB" id="A0A246JGP3"/>
<name>A0A246JGP3_9SPHN</name>
<organism evidence="1 2">
    <name type="scientific">Sphingopyxis witflariensis</name>
    <dbReference type="NCBI Taxonomy" id="173675"/>
    <lineage>
        <taxon>Bacteria</taxon>
        <taxon>Pseudomonadati</taxon>
        <taxon>Pseudomonadota</taxon>
        <taxon>Alphaproteobacteria</taxon>
        <taxon>Sphingomonadales</taxon>
        <taxon>Sphingomonadaceae</taxon>
        <taxon>Sphingopyxis</taxon>
    </lineage>
</organism>
<protein>
    <submittedName>
        <fullName evidence="1">Uncharacterized protein</fullName>
    </submittedName>
</protein>
<sequence length="162" mass="18350">MRVFSRPNLTFSAPENIADEMRPLVAGLVADDADGRAYRSAIRHWLWSERPVIETFAGRRVALQVEGPEMIAGQHRFPMGGVISGICGWRRLGPVETKELLFDLRAEIDVTINRWLFKHALTDVPDFQRPSVDRAKDDAEAIASMEAWVRRNSQIEALHASR</sequence>